<reference evidence="2" key="1">
    <citation type="submission" date="2016-11" db="UniProtKB">
        <authorList>
            <consortium name="WormBaseParasite"/>
        </authorList>
    </citation>
    <scope>IDENTIFICATION</scope>
</reference>
<dbReference type="Proteomes" id="UP000095281">
    <property type="component" value="Unplaced"/>
</dbReference>
<sequence length="91" mass="10853">MTLAEKQLLEDSIRGRYDLYHIYYSKQLVPHYLQTQLEQQVINPNFKQIFDSIGYNKNLTQMQKIGRIIIPPQRRRFGHLASLLKNIFICT</sequence>
<keyword evidence="1" id="KW-1185">Reference proteome</keyword>
<organism evidence="1 2">
    <name type="scientific">Meloidogyne hapla</name>
    <name type="common">Root-knot nematode worm</name>
    <dbReference type="NCBI Taxonomy" id="6305"/>
    <lineage>
        <taxon>Eukaryota</taxon>
        <taxon>Metazoa</taxon>
        <taxon>Ecdysozoa</taxon>
        <taxon>Nematoda</taxon>
        <taxon>Chromadorea</taxon>
        <taxon>Rhabditida</taxon>
        <taxon>Tylenchina</taxon>
        <taxon>Tylenchomorpha</taxon>
        <taxon>Tylenchoidea</taxon>
        <taxon>Meloidogynidae</taxon>
        <taxon>Meloidogyninae</taxon>
        <taxon>Meloidogyne</taxon>
    </lineage>
</organism>
<evidence type="ECO:0000313" key="2">
    <source>
        <dbReference type="WBParaSite" id="MhA1_Contig64.frz3.gene24"/>
    </source>
</evidence>
<dbReference type="AlphaFoldDB" id="A0A1I8BVV1"/>
<accession>A0A1I8BVV1</accession>
<protein>
    <submittedName>
        <fullName evidence="2">Transposase</fullName>
    </submittedName>
</protein>
<evidence type="ECO:0000313" key="1">
    <source>
        <dbReference type="Proteomes" id="UP000095281"/>
    </source>
</evidence>
<name>A0A1I8BVV1_MELHA</name>
<dbReference type="WBParaSite" id="MhA1_Contig64.frz3.gene24">
    <property type="protein sequence ID" value="MhA1_Contig64.frz3.gene24"/>
    <property type="gene ID" value="MhA1_Contig64.frz3.gene24"/>
</dbReference>
<proteinExistence type="predicted"/>